<evidence type="ECO:0000313" key="5">
    <source>
        <dbReference type="Proteomes" id="UP001447857"/>
    </source>
</evidence>
<feature type="domain" description="Secretion system C-terminal sorting" evidence="3">
    <location>
        <begin position="739"/>
        <end position="810"/>
    </location>
</feature>
<dbReference type="Pfam" id="PF17164">
    <property type="entry name" value="DUF5122"/>
    <property type="match status" value="5"/>
</dbReference>
<dbReference type="Proteomes" id="UP001447857">
    <property type="component" value="Chromosome"/>
</dbReference>
<name>A0ABZ2Q7Y6_9FLAO</name>
<sequence length="812" mass="89237">MKKLYTLLLFTFFGLFASYAQTIDETFVQPVAYKAAKITVIKELSDGKILLGGKIDFYKNEKVSNLIRLNADYSLDQTFVFNGDLNSEIKDVKVQSNGNLVVLTTKDNLGFADFFKLYQLDPNGTILKEVSTIFNATSIALQADDKILVTGGAIGYYDFTSCYLNRFNSDFTLDETFNNDLAFNGSTNTVAVSGNDIYVGGSFSDIGGVSKNSLVKLDSSGNIDNTFDVSDNINGRVFSLTLQDDGKLLIGGNFYRILGGEPSYNMCRLNTDGTVDNTFTSTYSNFYVSTVAVKDSDIYLSWYEPAQSTSFLVKLNSDGSANQDFAPVKLNEFGYQSFAMGIVDNKIIYSNSGNVGNKFGLSVSDLNGGPLDSSELKASQYGSFEKGEYFNGKLVVKGDFVKINDVETFGIGLLNENGSVDESFVFPNYLGDIKQFQVIDNETIFVSTKSKLLKLNNQGVILKDFVYKDVTALLGVEKFKVLDNGKILITDQWSLVLLSAEGVQERNYALQSENYYWFTGLTFELQADKIIVGAMYNDFSATPYSYKILRFDMDGSLDETFTLNGSGPDTSVGKIKVLDTGEIILAGVFLNFNGISVPNQIVKLSKDGEMDLQFNENQKESLIGNSSYHDYKKIEVVDSVIYITEGNANVTAINLDGTFVKEFEMPVQMDQISDIVALEDAAPSNTGKFKANEDHYIFAIGSSKNTANGASSFVVKVNVGKSTLSTKPTPDVLKSNVQIYPVPVRNTAYLSFSNTVSPNKVVIYAMNGSEIYSAKIENAESAEINLSNYKSGTYIVKLFSDTGVVTKKIVKN</sequence>
<keyword evidence="5" id="KW-1185">Reference proteome</keyword>
<organism evidence="4 5">
    <name type="scientific">Flavobacterium ginsenosidimutans</name>
    <dbReference type="NCBI Taxonomy" id="687844"/>
    <lineage>
        <taxon>Bacteria</taxon>
        <taxon>Pseudomonadati</taxon>
        <taxon>Bacteroidota</taxon>
        <taxon>Flavobacteriia</taxon>
        <taxon>Flavobacteriales</taxon>
        <taxon>Flavobacteriaceae</taxon>
        <taxon>Flavobacterium</taxon>
    </lineage>
</organism>
<accession>A0ABZ2Q7Y6</accession>
<keyword evidence="1 2" id="KW-0732">Signal</keyword>
<dbReference type="Gene3D" id="2.80.10.50">
    <property type="match status" value="4"/>
</dbReference>
<evidence type="ECO:0000256" key="2">
    <source>
        <dbReference type="SAM" id="SignalP"/>
    </source>
</evidence>
<evidence type="ECO:0000256" key="1">
    <source>
        <dbReference type="ARBA" id="ARBA00022729"/>
    </source>
</evidence>
<dbReference type="Pfam" id="PF18962">
    <property type="entry name" value="Por_Secre_tail"/>
    <property type="match status" value="1"/>
</dbReference>
<dbReference type="EMBL" id="CP147988">
    <property type="protein sequence ID" value="WXK50536.1"/>
    <property type="molecule type" value="Genomic_DNA"/>
</dbReference>
<dbReference type="SUPFAM" id="SSF63829">
    <property type="entry name" value="Calcium-dependent phosphotriesterase"/>
    <property type="match status" value="2"/>
</dbReference>
<feature type="signal peptide" evidence="2">
    <location>
        <begin position="1"/>
        <end position="22"/>
    </location>
</feature>
<gene>
    <name evidence="4" type="ORF">V6624_02645</name>
</gene>
<evidence type="ECO:0000313" key="4">
    <source>
        <dbReference type="EMBL" id="WXK50536.1"/>
    </source>
</evidence>
<dbReference type="NCBIfam" id="TIGR04183">
    <property type="entry name" value="Por_Secre_tail"/>
    <property type="match status" value="1"/>
</dbReference>
<dbReference type="InterPro" id="IPR026444">
    <property type="entry name" value="Secre_tail"/>
</dbReference>
<dbReference type="NCBIfam" id="TIGR02608">
    <property type="entry name" value="delta_60_rpt"/>
    <property type="match status" value="3"/>
</dbReference>
<proteinExistence type="predicted"/>
<reference evidence="4 5" key="1">
    <citation type="submission" date="2024-02" db="EMBL/GenBank/DDBJ databases">
        <title>complete genome of Flavobacterium ginsenosidimutans Str. YTB16.</title>
        <authorList>
            <person name="Wang Q."/>
        </authorList>
    </citation>
    <scope>NUCLEOTIDE SEQUENCE [LARGE SCALE GENOMIC DNA]</scope>
    <source>
        <strain evidence="4 5">YTB16</strain>
    </source>
</reference>
<feature type="chain" id="PRO_5046017414" evidence="2">
    <location>
        <begin position="23"/>
        <end position="812"/>
    </location>
</feature>
<dbReference type="RefSeq" id="WP_338840775.1">
    <property type="nucleotide sequence ID" value="NZ_CP147988.1"/>
</dbReference>
<evidence type="ECO:0000259" key="3">
    <source>
        <dbReference type="Pfam" id="PF18962"/>
    </source>
</evidence>
<protein>
    <submittedName>
        <fullName evidence="4">T9SS type A sorting domain-containing protein</fullName>
    </submittedName>
</protein>
<dbReference type="InterPro" id="IPR013431">
    <property type="entry name" value="Delta_60_rpt"/>
</dbReference>